<dbReference type="RefSeq" id="WP_087459367.1">
    <property type="nucleotide sequence ID" value="NZ_CP021425.1"/>
</dbReference>
<dbReference type="GO" id="GO:0016747">
    <property type="term" value="F:acyltransferase activity, transferring groups other than amino-acyl groups"/>
    <property type="evidence" value="ECO:0007669"/>
    <property type="project" value="InterPro"/>
</dbReference>
<proteinExistence type="predicted"/>
<dbReference type="Pfam" id="PF13673">
    <property type="entry name" value="Acetyltransf_10"/>
    <property type="match status" value="1"/>
</dbReference>
<dbReference type="InterPro" id="IPR016181">
    <property type="entry name" value="Acyl_CoA_acyltransferase"/>
</dbReference>
<accession>A0A1Y0I111</accession>
<keyword evidence="2" id="KW-0012">Acyltransferase</keyword>
<dbReference type="EMBL" id="CP021425">
    <property type="protein sequence ID" value="ARU54132.1"/>
    <property type="molecule type" value="Genomic_DNA"/>
</dbReference>
<dbReference type="OrthoDB" id="9789605at2"/>
<gene>
    <name evidence="4" type="ORF">OLMES_0023</name>
</gene>
<dbReference type="PANTHER" id="PTHR43420">
    <property type="entry name" value="ACETYLTRANSFERASE"/>
    <property type="match status" value="1"/>
</dbReference>
<dbReference type="Gene3D" id="3.40.630.30">
    <property type="match status" value="1"/>
</dbReference>
<protein>
    <submittedName>
        <fullName evidence="4">GNAT family acetyltransferase</fullName>
    </submittedName>
</protein>
<evidence type="ECO:0000256" key="2">
    <source>
        <dbReference type="ARBA" id="ARBA00023315"/>
    </source>
</evidence>
<evidence type="ECO:0000256" key="1">
    <source>
        <dbReference type="ARBA" id="ARBA00022679"/>
    </source>
</evidence>
<evidence type="ECO:0000259" key="3">
    <source>
        <dbReference type="PROSITE" id="PS51186"/>
    </source>
</evidence>
<keyword evidence="1 4" id="KW-0808">Transferase</keyword>
<dbReference type="CDD" id="cd04301">
    <property type="entry name" value="NAT_SF"/>
    <property type="match status" value="1"/>
</dbReference>
<keyword evidence="5" id="KW-1185">Reference proteome</keyword>
<name>A0A1Y0I111_9GAMM</name>
<dbReference type="AlphaFoldDB" id="A0A1Y0I111"/>
<dbReference type="PROSITE" id="PS51186">
    <property type="entry name" value="GNAT"/>
    <property type="match status" value="1"/>
</dbReference>
<sequence>MNLRIRPYQDTDLPRIKQIYNASKLDELRFETQRYTLIPLEQDETRFEVFKKSALYLAERDDDVLGFGGRLGSEVSMLFVCPAARGFGVGKTLFEFLLGQIDGATNLYVAKSNWPAKRLYEHYGFKVIREFETEYNGIPVIANEMSCTFANMQFN</sequence>
<dbReference type="InterPro" id="IPR050680">
    <property type="entry name" value="YpeA/RimI_acetyltransf"/>
</dbReference>
<dbReference type="KEGG" id="ome:OLMES_0023"/>
<evidence type="ECO:0000313" key="4">
    <source>
        <dbReference type="EMBL" id="ARU54132.1"/>
    </source>
</evidence>
<dbReference type="SUPFAM" id="SSF55729">
    <property type="entry name" value="Acyl-CoA N-acyltransferases (Nat)"/>
    <property type="match status" value="1"/>
</dbReference>
<evidence type="ECO:0000313" key="5">
    <source>
        <dbReference type="Proteomes" id="UP000196027"/>
    </source>
</evidence>
<dbReference type="InterPro" id="IPR000182">
    <property type="entry name" value="GNAT_dom"/>
</dbReference>
<reference evidence="4 5" key="1">
    <citation type="submission" date="2017-05" db="EMBL/GenBank/DDBJ databases">
        <title>Genomic insights into alkan degradation activity of Oleiphilus messinensis.</title>
        <authorList>
            <person name="Kozyavkin S.A."/>
            <person name="Slesarev A.I."/>
            <person name="Golyshin P.N."/>
            <person name="Korzhenkov A."/>
            <person name="Golyshina O.N."/>
            <person name="Toshchakov S.V."/>
        </authorList>
    </citation>
    <scope>NUCLEOTIDE SEQUENCE [LARGE SCALE GENOMIC DNA]</scope>
    <source>
        <strain evidence="4 5">ME102</strain>
    </source>
</reference>
<feature type="domain" description="N-acetyltransferase" evidence="3">
    <location>
        <begin position="3"/>
        <end position="150"/>
    </location>
</feature>
<dbReference type="Proteomes" id="UP000196027">
    <property type="component" value="Chromosome"/>
</dbReference>
<organism evidence="4 5">
    <name type="scientific">Oleiphilus messinensis</name>
    <dbReference type="NCBI Taxonomy" id="141451"/>
    <lineage>
        <taxon>Bacteria</taxon>
        <taxon>Pseudomonadati</taxon>
        <taxon>Pseudomonadota</taxon>
        <taxon>Gammaproteobacteria</taxon>
        <taxon>Oceanospirillales</taxon>
        <taxon>Oleiphilaceae</taxon>
        <taxon>Oleiphilus</taxon>
    </lineage>
</organism>